<reference evidence="1 4" key="2">
    <citation type="submission" date="2018-11" db="EMBL/GenBank/DDBJ databases">
        <title>Proposal to divide the Flavobacteriaceae and reorganize its genera based on Amino Acid Identity values calculated from whole genome sequences.</title>
        <authorList>
            <person name="Nicholson A.C."/>
            <person name="Gulvik C.A."/>
            <person name="Whitney A.M."/>
            <person name="Humrighouse B.W."/>
            <person name="Bell M."/>
            <person name="Holmes B."/>
            <person name="Steigerwalt A.G."/>
            <person name="Villarma A."/>
            <person name="Sheth M."/>
            <person name="Batra D."/>
            <person name="Pryor J."/>
            <person name="Bernardet J.-F."/>
            <person name="Hugo C."/>
            <person name="Kampfer P."/>
            <person name="Newman J."/>
            <person name="McQuiston J.R."/>
        </authorList>
    </citation>
    <scope>NUCLEOTIDE SEQUENCE [LARGE SCALE GENOMIC DNA]</scope>
    <source>
        <strain evidence="1 4">KC_1864</strain>
    </source>
</reference>
<gene>
    <name evidence="2" type="ORF">C1637_14510</name>
    <name evidence="1" type="ORF">EG342_18055</name>
</gene>
<dbReference type="Proteomes" id="UP000236262">
    <property type="component" value="Unassembled WGS sequence"/>
</dbReference>
<dbReference type="EMBL" id="PPEH01000005">
    <property type="protein sequence ID" value="PNW13040.1"/>
    <property type="molecule type" value="Genomic_DNA"/>
</dbReference>
<evidence type="ECO:0000313" key="2">
    <source>
        <dbReference type="EMBL" id="PNW13040.1"/>
    </source>
</evidence>
<proteinExistence type="predicted"/>
<name>A0A3G6RG82_CHRLC</name>
<accession>A0A3G6RG82</accession>
<keyword evidence="4" id="KW-1185">Reference proteome</keyword>
<evidence type="ECO:0000313" key="4">
    <source>
        <dbReference type="Proteomes" id="UP000279972"/>
    </source>
</evidence>
<protein>
    <recommendedName>
        <fullName evidence="5">Cyclophilin-like domain-containing protein</fullName>
    </recommendedName>
</protein>
<dbReference type="AlphaFoldDB" id="A0A3G6RG82"/>
<dbReference type="Proteomes" id="UP000279972">
    <property type="component" value="Chromosome"/>
</dbReference>
<evidence type="ECO:0000313" key="3">
    <source>
        <dbReference type="Proteomes" id="UP000236262"/>
    </source>
</evidence>
<sequence length="73" mass="8241">MKIKITNSGKEIEFSLTGDSASKFHMDLKNCLANPGTFLHYNNNNSVLVLPSELLKNSSIEILIDRNEEVKFE</sequence>
<dbReference type="EMBL" id="CP033924">
    <property type="protein sequence ID" value="AZA83666.1"/>
    <property type="molecule type" value="Genomic_DNA"/>
</dbReference>
<dbReference type="RefSeq" id="WP_103292443.1">
    <property type="nucleotide sequence ID" value="NZ_CP033924.1"/>
</dbReference>
<dbReference type="KEGG" id="clac:EG342_18055"/>
<organism evidence="2 3">
    <name type="scientific">Chryseobacterium lactis</name>
    <dbReference type="NCBI Taxonomy" id="1241981"/>
    <lineage>
        <taxon>Bacteria</taxon>
        <taxon>Pseudomonadati</taxon>
        <taxon>Bacteroidota</taxon>
        <taxon>Flavobacteriia</taxon>
        <taxon>Flavobacteriales</taxon>
        <taxon>Weeksellaceae</taxon>
        <taxon>Chryseobacterium group</taxon>
        <taxon>Chryseobacterium</taxon>
    </lineage>
</organism>
<evidence type="ECO:0000313" key="1">
    <source>
        <dbReference type="EMBL" id="AZA83666.1"/>
    </source>
</evidence>
<evidence type="ECO:0008006" key="5">
    <source>
        <dbReference type="Google" id="ProtNLM"/>
    </source>
</evidence>
<reference evidence="2 3" key="1">
    <citation type="submission" date="2018-01" db="EMBL/GenBank/DDBJ databases">
        <title>Draft genome sequences of Chryseobacterium lactis NCTC11390, Chryseobacterium oncorhynchi 701B-08, and Chryseobacterium viscerum 687B-08.</title>
        <authorList>
            <person name="Jeong J.-J."/>
            <person name="Lee Y.J."/>
            <person name="Park B."/>
            <person name="Choi I.-G."/>
            <person name="Kim K.D."/>
        </authorList>
    </citation>
    <scope>NUCLEOTIDE SEQUENCE [LARGE SCALE GENOMIC DNA]</scope>
    <source>
        <strain evidence="2 3">NCTC11390</strain>
    </source>
</reference>